<keyword evidence="2" id="KW-0067">ATP-binding</keyword>
<dbReference type="InterPro" id="IPR029787">
    <property type="entry name" value="Nucleotide_cyclase"/>
</dbReference>
<dbReference type="Gene3D" id="3.30.70.1230">
    <property type="entry name" value="Nucleotide cyclase"/>
    <property type="match status" value="1"/>
</dbReference>
<dbReference type="SUPFAM" id="SSF55073">
    <property type="entry name" value="Nucleotide cyclase"/>
    <property type="match status" value="1"/>
</dbReference>
<sequence length="1067" mass="117169">MSTPGPPRTIDDLLDRAVQAINSGDRATASALAQQVLAVDSGNLEAEDLLATPAAGTGELRRLTILFADVVDSTALSTRIEPEIYRTVIGRYRQQVNDIVNRYEGHVFSTKGDGLLAVFGHPKAHENDVRRAVQAGLDISREVARLSAQVRARFDFDISVRAGIHRGVVYLDVEQDDVYGLGANLASRVSGLAPPGCVVVSGSIAPLARAYFELEAKPPQTVKGIDEPVEHHLVHGERISWTRIPLGPLVGRQKELEYLQASWELAAQGTLTTPGVGFIGEAGVGKSRLATVAADIAEQSGNPVLALIGSPFHGDVGLYPIRAMLEQRCGIDRTTEQTERLRLLDEQVRAHGFEPESAVPLLALVLGISTDHGYEPVRAEGAKLSRLIAKAILHYFSAIVGESPAVILAEDLQWFDPSTLEVVESLLRIDTGRMFVVLTGRDADSLPNITGIKTFRLSPLTATETDELITALDPTLSADERAEVQHRCDGVPLYIEEIVTKLHEQPSDGARWARVPDALYEPLFARLRASDITIQVVEAAATIGREFDRAILRTVLDMTESDFDDAIRDLETALVFEPTTMHSWRFRHQLLREVAYELPPPSVQRILHSRVADALVGDSDHPDWHLVALHYEQAERFDESANAFQQAATDARRRGALDEARACLTRAIAQVARAAPGSARDRREVRLRLRRGFLASAAEGTASSQAAVDFERCLELAGTDLRESDLVATLTALWAYYLPRGDLRRTIQVSDSIRRQVPTDRHWFWRLNNTAYGMVAWYGGDFDEARELLEESISGADSLARPVSDPTWFVPNEPVASMHTHLGLARFVQGELRGAEVQLGQAVRRANDLSFPQGPFSLAYERCYEIWVRIESHQLAAAAEIASHLKADAKRHGFDFWFLMASAQEVAINGLSALAAGRHDPAELGGYIAMMLVTVQSWRAAEATLFVSFYDAVLAQLLTAAGKFGEARERLDIALQLGEETGVNFYRAELLRLRARVAADAAARDADLQAAVDTARRQNASIFELRSAIDTFELHGDPSEAVLADTVSRFPGDSDWPDLVRARTLLG</sequence>
<organism evidence="4 5">
    <name type="scientific">Candidatus Mycobacterium wuenschmannii</name>
    <dbReference type="NCBI Taxonomy" id="3027808"/>
    <lineage>
        <taxon>Bacteria</taxon>
        <taxon>Bacillati</taxon>
        <taxon>Actinomycetota</taxon>
        <taxon>Actinomycetes</taxon>
        <taxon>Mycobacteriales</taxon>
        <taxon>Mycobacteriaceae</taxon>
        <taxon>Mycobacterium</taxon>
    </lineage>
</organism>
<dbReference type="InterPro" id="IPR027417">
    <property type="entry name" value="P-loop_NTPase"/>
</dbReference>
<proteinExistence type="predicted"/>
<dbReference type="CDD" id="cd07302">
    <property type="entry name" value="CHD"/>
    <property type="match status" value="1"/>
</dbReference>
<evidence type="ECO:0000256" key="1">
    <source>
        <dbReference type="ARBA" id="ARBA00022741"/>
    </source>
</evidence>
<name>A0ABY8VXM0_9MYCO</name>
<dbReference type="InterPro" id="IPR001054">
    <property type="entry name" value="A/G_cyclase"/>
</dbReference>
<dbReference type="InterPro" id="IPR041664">
    <property type="entry name" value="AAA_16"/>
</dbReference>
<keyword evidence="1" id="KW-0547">Nucleotide-binding</keyword>
<keyword evidence="5" id="KW-1185">Reference proteome</keyword>
<dbReference type="RefSeq" id="WP_285188540.1">
    <property type="nucleotide sequence ID" value="NZ_CP126981.1"/>
</dbReference>
<accession>A0ABY8VXM0</accession>
<dbReference type="Pfam" id="PF00211">
    <property type="entry name" value="Guanylate_cyc"/>
    <property type="match status" value="1"/>
</dbReference>
<protein>
    <submittedName>
        <fullName evidence="4">Adenylate/guanylate cyclase domain-containing protein</fullName>
    </submittedName>
</protein>
<dbReference type="Gene3D" id="1.25.40.10">
    <property type="entry name" value="Tetratricopeptide repeat domain"/>
    <property type="match status" value="1"/>
</dbReference>
<feature type="domain" description="Guanylate cyclase" evidence="3">
    <location>
        <begin position="64"/>
        <end position="190"/>
    </location>
</feature>
<gene>
    <name evidence="4" type="ORF">PT015_02415</name>
</gene>
<evidence type="ECO:0000256" key="2">
    <source>
        <dbReference type="ARBA" id="ARBA00022840"/>
    </source>
</evidence>
<evidence type="ECO:0000313" key="5">
    <source>
        <dbReference type="Proteomes" id="UP001236585"/>
    </source>
</evidence>
<dbReference type="SMART" id="SM00044">
    <property type="entry name" value="CYCc"/>
    <property type="match status" value="1"/>
</dbReference>
<dbReference type="PROSITE" id="PS50125">
    <property type="entry name" value="GUANYLATE_CYCLASE_2"/>
    <property type="match status" value="1"/>
</dbReference>
<dbReference type="InterPro" id="IPR011990">
    <property type="entry name" value="TPR-like_helical_dom_sf"/>
</dbReference>
<dbReference type="Pfam" id="PF13191">
    <property type="entry name" value="AAA_16"/>
    <property type="match status" value="1"/>
</dbReference>
<evidence type="ECO:0000313" key="4">
    <source>
        <dbReference type="EMBL" id="WIM88380.1"/>
    </source>
</evidence>
<dbReference type="SUPFAM" id="SSF48452">
    <property type="entry name" value="TPR-like"/>
    <property type="match status" value="1"/>
</dbReference>
<dbReference type="SUPFAM" id="SSF52540">
    <property type="entry name" value="P-loop containing nucleoside triphosphate hydrolases"/>
    <property type="match status" value="1"/>
</dbReference>
<dbReference type="EMBL" id="CP126981">
    <property type="protein sequence ID" value="WIM88380.1"/>
    <property type="molecule type" value="Genomic_DNA"/>
</dbReference>
<evidence type="ECO:0000259" key="3">
    <source>
        <dbReference type="PROSITE" id="PS50125"/>
    </source>
</evidence>
<reference evidence="4 5" key="1">
    <citation type="journal article" date="2023" name="Microbiol. Resour. Announc.">
        <title>Complete Genome Sequence of Mycobacterium wuenschmanii, a novel Nontuberculous Mycobacterium Isolated from a captive population of Amazon Milk Frogs.</title>
        <authorList>
            <person name="Hicks J."/>
            <person name="Zeineldin M."/>
            <person name="Ward H."/>
            <person name="Wuenschmann A."/>
            <person name="Camp P."/>
            <person name="Farrell D."/>
            <person name="Lehman K."/>
            <person name="Thacker T."/>
            <person name="Cuthbert E."/>
        </authorList>
    </citation>
    <scope>NUCLEOTIDE SEQUENCE [LARGE SCALE GENOMIC DNA]</scope>
    <source>
        <strain evidence="4 5">Wuenschmanii</strain>
    </source>
</reference>
<dbReference type="PANTHER" id="PTHR16305">
    <property type="entry name" value="TESTICULAR SOLUBLE ADENYLYL CYCLASE"/>
    <property type="match status" value="1"/>
</dbReference>
<dbReference type="Proteomes" id="UP001236585">
    <property type="component" value="Chromosome"/>
</dbReference>
<dbReference type="PANTHER" id="PTHR16305:SF28">
    <property type="entry name" value="GUANYLATE CYCLASE DOMAIN-CONTAINING PROTEIN"/>
    <property type="match status" value="1"/>
</dbReference>